<protein>
    <submittedName>
        <fullName evidence="9">Alpha-ketoglutarate-dependent taurine dioxygenase</fullName>
        <ecNumber evidence="9">1.14.11.17</ecNumber>
    </submittedName>
</protein>
<comment type="similarity">
    <text evidence="2">Belongs to the TfdA dioxygenase family.</text>
</comment>
<dbReference type="EC" id="1.14.11.17" evidence="9"/>
<dbReference type="SUPFAM" id="SSF51197">
    <property type="entry name" value="Clavaminate synthase-like"/>
    <property type="match status" value="1"/>
</dbReference>
<dbReference type="AlphaFoldDB" id="A0A484R7K7"/>
<name>A0A484R7K7_9ZZZZ</name>
<keyword evidence="4 9" id="KW-0223">Dioxygenase</keyword>
<feature type="region of interest" description="Disordered" evidence="7">
    <location>
        <begin position="308"/>
        <end position="327"/>
    </location>
</feature>
<feature type="domain" description="TauD/TfdA-like" evidence="8">
    <location>
        <begin position="31"/>
        <end position="287"/>
    </location>
</feature>
<evidence type="ECO:0000256" key="7">
    <source>
        <dbReference type="SAM" id="MobiDB-lite"/>
    </source>
</evidence>
<dbReference type="InterPro" id="IPR003819">
    <property type="entry name" value="TauD/TfdA-like"/>
</dbReference>
<keyword evidence="5 9" id="KW-0560">Oxidoreductase</keyword>
<dbReference type="GO" id="GO:0005737">
    <property type="term" value="C:cytoplasm"/>
    <property type="evidence" value="ECO:0007669"/>
    <property type="project" value="TreeGrafter"/>
</dbReference>
<sequence length="327" mass="36170">MRAAAPRLPSGNAMPTVLAHAPQPATGLLDLRPATAYLGADVHGIDLAAPLDDETVAALRAALLQWKVLVFRDQSLDHVRHVALARRFGEPTVGHPVFGYVEGHPQVYSVERDRYDARYEGELLIRPWSGWHTDVTPAIDPPSASILRADTVPLYGGDTQWTNLVAAYAGLSAPLRGLLDTLWAVHSFHPPEGQRPLPAFLAQVRQRPLVSRHPVVRVHPETGERALFVNPLFVDRIEGLSPRESEQVLALLFEHLVRPEYTFRLRWKPGTVVFWDNRATAHAAPREVQALGVPRQLFRVTLRGDVPRSVRGEPSQAIEGRPLGGSD</sequence>
<gene>
    <name evidence="9" type="ORF">BER1_4248</name>
</gene>
<accession>A0A484R7K7</accession>
<dbReference type="Gene3D" id="3.60.130.10">
    <property type="entry name" value="Clavaminate synthase-like"/>
    <property type="match status" value="1"/>
</dbReference>
<comment type="cofactor">
    <cofactor evidence="1">
        <name>Fe(2+)</name>
        <dbReference type="ChEBI" id="CHEBI:29033"/>
    </cofactor>
</comment>
<keyword evidence="3" id="KW-0479">Metal-binding</keyword>
<evidence type="ECO:0000259" key="8">
    <source>
        <dbReference type="Pfam" id="PF02668"/>
    </source>
</evidence>
<evidence type="ECO:0000256" key="2">
    <source>
        <dbReference type="ARBA" id="ARBA00005896"/>
    </source>
</evidence>
<dbReference type="InterPro" id="IPR051323">
    <property type="entry name" value="AtsK-like"/>
</dbReference>
<evidence type="ECO:0000256" key="1">
    <source>
        <dbReference type="ARBA" id="ARBA00001954"/>
    </source>
</evidence>
<evidence type="ECO:0000313" key="9">
    <source>
        <dbReference type="EMBL" id="VFR45040.1"/>
    </source>
</evidence>
<dbReference type="PANTHER" id="PTHR30468:SF5">
    <property type="entry name" value="ALPHA-KETOGLUTARATE-DEPENDENT SULFATE ESTER DIOXYGENASE"/>
    <property type="match status" value="1"/>
</dbReference>
<dbReference type="GO" id="GO:0046872">
    <property type="term" value="F:metal ion binding"/>
    <property type="evidence" value="ECO:0007669"/>
    <property type="project" value="UniProtKB-KW"/>
</dbReference>
<keyword evidence="6" id="KW-0408">Iron</keyword>
<organism evidence="9">
    <name type="scientific">plant metagenome</name>
    <dbReference type="NCBI Taxonomy" id="1297885"/>
    <lineage>
        <taxon>unclassified sequences</taxon>
        <taxon>metagenomes</taxon>
        <taxon>organismal metagenomes</taxon>
    </lineage>
</organism>
<evidence type="ECO:0000256" key="6">
    <source>
        <dbReference type="ARBA" id="ARBA00023004"/>
    </source>
</evidence>
<dbReference type="PANTHER" id="PTHR30468">
    <property type="entry name" value="ALPHA-KETOGLUTARATE-DEPENDENT SULFONATE DIOXYGENASE"/>
    <property type="match status" value="1"/>
</dbReference>
<proteinExistence type="inferred from homology"/>
<dbReference type="InterPro" id="IPR042098">
    <property type="entry name" value="TauD-like_sf"/>
</dbReference>
<dbReference type="GO" id="GO:0000908">
    <property type="term" value="F:taurine dioxygenase activity"/>
    <property type="evidence" value="ECO:0007669"/>
    <property type="project" value="UniProtKB-EC"/>
</dbReference>
<evidence type="ECO:0000256" key="3">
    <source>
        <dbReference type="ARBA" id="ARBA00022723"/>
    </source>
</evidence>
<dbReference type="EMBL" id="CAADIE010000026">
    <property type="protein sequence ID" value="VFR45040.1"/>
    <property type="molecule type" value="Genomic_DNA"/>
</dbReference>
<evidence type="ECO:0000256" key="5">
    <source>
        <dbReference type="ARBA" id="ARBA00023002"/>
    </source>
</evidence>
<reference evidence="9" key="1">
    <citation type="submission" date="2019-03" db="EMBL/GenBank/DDBJ databases">
        <authorList>
            <person name="Danneels B."/>
        </authorList>
    </citation>
    <scope>NUCLEOTIDE SEQUENCE</scope>
</reference>
<evidence type="ECO:0000256" key="4">
    <source>
        <dbReference type="ARBA" id="ARBA00022964"/>
    </source>
</evidence>
<dbReference type="Pfam" id="PF02668">
    <property type="entry name" value="TauD"/>
    <property type="match status" value="1"/>
</dbReference>